<evidence type="ECO:0000313" key="1">
    <source>
        <dbReference type="EMBL" id="APG24708.1"/>
    </source>
</evidence>
<evidence type="ECO:0000313" key="2">
    <source>
        <dbReference type="Proteomes" id="UP000182264"/>
    </source>
</evidence>
<accession>A0A1L3GGA5</accession>
<dbReference type="KEGG" id="pace:A6070_00400"/>
<dbReference type="PANTHER" id="PTHR17985:SF8">
    <property type="entry name" value="TRANSPORT AND GOLGI ORGANIZATION PROTEIN 2 HOMOLOG"/>
    <property type="match status" value="1"/>
</dbReference>
<organism evidence="1 2">
    <name type="scientific">Syntrophotalea acetylenica</name>
    <name type="common">Pelobacter acetylenicus</name>
    <dbReference type="NCBI Taxonomy" id="29542"/>
    <lineage>
        <taxon>Bacteria</taxon>
        <taxon>Pseudomonadati</taxon>
        <taxon>Thermodesulfobacteriota</taxon>
        <taxon>Desulfuromonadia</taxon>
        <taxon>Desulfuromonadales</taxon>
        <taxon>Syntrophotaleaceae</taxon>
        <taxon>Syntrophotalea</taxon>
    </lineage>
</organism>
<dbReference type="EMBL" id="CP015518">
    <property type="protein sequence ID" value="APG24708.1"/>
    <property type="molecule type" value="Genomic_DNA"/>
</dbReference>
<dbReference type="AlphaFoldDB" id="A0A1L3GGA5"/>
<dbReference type="STRING" id="29542.A6070_00400"/>
<evidence type="ECO:0008006" key="3">
    <source>
        <dbReference type="Google" id="ProtNLM"/>
    </source>
</evidence>
<proteinExistence type="predicted"/>
<dbReference type="RefSeq" id="WP_072286550.1">
    <property type="nucleotide sequence ID" value="NZ_CP015455.1"/>
</dbReference>
<dbReference type="Proteomes" id="UP000182264">
    <property type="component" value="Chromosome"/>
</dbReference>
<dbReference type="OrthoDB" id="4380123at2"/>
<dbReference type="InterPro" id="IPR008551">
    <property type="entry name" value="TANGO2"/>
</dbReference>
<reference evidence="1 2" key="1">
    <citation type="journal article" date="2017" name="Genome Announc.">
        <title>Complete Genome Sequences of Two Acetylene-Fermenting Pelobacter acetylenicus Strains.</title>
        <authorList>
            <person name="Sutton J.M."/>
            <person name="Baesman S.M."/>
            <person name="Fierst J.L."/>
            <person name="Poret-Peterson A.T."/>
            <person name="Oremland R.S."/>
            <person name="Dunlap D.S."/>
            <person name="Akob D.M."/>
        </authorList>
    </citation>
    <scope>NUCLEOTIDE SEQUENCE [LARGE SCALE GENOMIC DNA]</scope>
    <source>
        <strain evidence="1 2">DSM 3247</strain>
    </source>
</reference>
<dbReference type="PANTHER" id="PTHR17985">
    <property type="entry name" value="SER/THR-RICH PROTEIN T10 IN DGCR REGION"/>
    <property type="match status" value="1"/>
</dbReference>
<sequence>MCLIVVAHRAHPDYALVLAANRDEYYRRPTAAAAFWSDAPQVLAGRDLQGGGTWLGVTSQGRWAALTNVRGSRSVSAAPSRGLLVSGYLRGDEAPRNYLERIAAQAHRYAGFNLLAGDSRTLACFSNDDGGLQVLAPGCYGLSNHHLDTPWPKLERAKNRVKKLLARPDFDPGQLWKVLADRHLPPAEALPETGLPGYMERALGAIFVHLPDYGTRCSTVLAITYDGHVSLIERRFGKNGHIEGESPFRFMVHN</sequence>
<dbReference type="Pfam" id="PF05742">
    <property type="entry name" value="TANGO2"/>
    <property type="match status" value="1"/>
</dbReference>
<protein>
    <recommendedName>
        <fullName evidence="3">NRDE family protein</fullName>
    </recommendedName>
</protein>
<name>A0A1L3GGA5_SYNAC</name>
<gene>
    <name evidence="1" type="ORF">A7E75_06465</name>
</gene>
<keyword evidence="2" id="KW-1185">Reference proteome</keyword>